<sequence length="217" mass="22258">MKVFGAFALGATLMILTPAAQAADAVLPEAPAPAAPAPSVYTWSGPYAGGFVGYNFAHFDQTGGASYNGEGAVGGVYAGYSLQTERFVYGLEADIGASDVNAGGFNVATGVPISSDSTAFGSLRAQVGIAYDPILLFATGGLAVSNQELTLRGLTDDQTHLGYTVGAGVEAKLAKGVTSRVEYRYSDFGEKTYDLGNVAISSGFDEHSIRAGLGVKF</sequence>
<evidence type="ECO:0000256" key="3">
    <source>
        <dbReference type="ARBA" id="ARBA00023136"/>
    </source>
</evidence>
<dbReference type="Proteomes" id="UP000078272">
    <property type="component" value="Unassembled WGS sequence"/>
</dbReference>
<dbReference type="PANTHER" id="PTHR34001">
    <property type="entry name" value="BLL7405 PROTEIN"/>
    <property type="match status" value="1"/>
</dbReference>
<protein>
    <submittedName>
        <fullName evidence="9">Cell envelope biogenesis protein OmpA</fullName>
    </submittedName>
</protein>
<dbReference type="PATRIC" id="fig|401562.3.peg.4636"/>
<dbReference type="SUPFAM" id="SSF56925">
    <property type="entry name" value="OMPA-like"/>
    <property type="match status" value="1"/>
</dbReference>
<dbReference type="EMBL" id="LDPZ01000066">
    <property type="protein sequence ID" value="KTQ85181.1"/>
    <property type="molecule type" value="Genomic_DNA"/>
</dbReference>
<dbReference type="Proteomes" id="UP000078529">
    <property type="component" value="Unassembled WGS sequence"/>
</dbReference>
<feature type="domain" description="Outer membrane protein beta-barrel" evidence="7">
    <location>
        <begin position="34"/>
        <end position="217"/>
    </location>
</feature>
<evidence type="ECO:0000259" key="7">
    <source>
        <dbReference type="Pfam" id="PF13505"/>
    </source>
</evidence>
<dbReference type="PANTHER" id="PTHR34001:SF3">
    <property type="entry name" value="BLL7405 PROTEIN"/>
    <property type="match status" value="1"/>
</dbReference>
<dbReference type="InterPro" id="IPR011250">
    <property type="entry name" value="OMP/PagP_B-barrel"/>
</dbReference>
<gene>
    <name evidence="8" type="ORF">NS226_21005</name>
    <name evidence="9" type="ORF">NS365_08135</name>
</gene>
<feature type="chain" id="PRO_5008504268" evidence="6">
    <location>
        <begin position="23"/>
        <end position="217"/>
    </location>
</feature>
<organism evidence="9 11">
    <name type="scientific">Aureimonas ureilytica</name>
    <dbReference type="NCBI Taxonomy" id="401562"/>
    <lineage>
        <taxon>Bacteria</taxon>
        <taxon>Pseudomonadati</taxon>
        <taxon>Pseudomonadota</taxon>
        <taxon>Alphaproteobacteria</taxon>
        <taxon>Hyphomicrobiales</taxon>
        <taxon>Aurantimonadaceae</taxon>
        <taxon>Aureimonas</taxon>
    </lineage>
</organism>
<keyword evidence="2 6" id="KW-0732">Signal</keyword>
<evidence type="ECO:0000313" key="9">
    <source>
        <dbReference type="EMBL" id="KTR06101.1"/>
    </source>
</evidence>
<evidence type="ECO:0000313" key="10">
    <source>
        <dbReference type="Proteomes" id="UP000078272"/>
    </source>
</evidence>
<evidence type="ECO:0000256" key="2">
    <source>
        <dbReference type="ARBA" id="ARBA00022729"/>
    </source>
</evidence>
<dbReference type="Pfam" id="PF13505">
    <property type="entry name" value="OMP_b-brl"/>
    <property type="match status" value="1"/>
</dbReference>
<comment type="caution">
    <text evidence="9">The sequence shown here is derived from an EMBL/GenBank/DDBJ whole genome shotgun (WGS) entry which is preliminary data.</text>
</comment>
<dbReference type="OrthoDB" id="8455142at2"/>
<keyword evidence="4" id="KW-0998">Cell outer membrane</keyword>
<reference evidence="10 11" key="1">
    <citation type="journal article" date="2016" name="Front. Microbiol.">
        <title>Genomic Resource of Rice Seed Associated Bacteria.</title>
        <authorList>
            <person name="Midha S."/>
            <person name="Bansal K."/>
            <person name="Sharma S."/>
            <person name="Kumar N."/>
            <person name="Patil P.P."/>
            <person name="Chaudhry V."/>
            <person name="Patil P.B."/>
        </authorList>
    </citation>
    <scope>NUCLEOTIDE SEQUENCE [LARGE SCALE GENOMIC DNA]</scope>
    <source>
        <strain evidence="8 10">NS226</strain>
        <strain evidence="9 11">NS365</strain>
    </source>
</reference>
<comment type="subcellular location">
    <subcellularLocation>
        <location evidence="1">Cell outer membrane</location>
    </subcellularLocation>
</comment>
<keyword evidence="11" id="KW-1185">Reference proteome</keyword>
<evidence type="ECO:0000313" key="11">
    <source>
        <dbReference type="Proteomes" id="UP000078529"/>
    </source>
</evidence>
<evidence type="ECO:0000256" key="4">
    <source>
        <dbReference type="ARBA" id="ARBA00023237"/>
    </source>
</evidence>
<name>A0A175RRM9_9HYPH</name>
<feature type="signal peptide" evidence="6">
    <location>
        <begin position="1"/>
        <end position="22"/>
    </location>
</feature>
<keyword evidence="3" id="KW-0472">Membrane</keyword>
<dbReference type="RefSeq" id="WP_058599790.1">
    <property type="nucleotide sequence ID" value="NZ_LDPZ01000066.1"/>
</dbReference>
<dbReference type="InterPro" id="IPR027385">
    <property type="entry name" value="Beta-barrel_OMP"/>
</dbReference>
<dbReference type="InterPro" id="IPR051692">
    <property type="entry name" value="OMP-like"/>
</dbReference>
<dbReference type="STRING" id="401562.NS365_08135"/>
<evidence type="ECO:0000256" key="5">
    <source>
        <dbReference type="ARBA" id="ARBA00038306"/>
    </source>
</evidence>
<evidence type="ECO:0000256" key="6">
    <source>
        <dbReference type="SAM" id="SignalP"/>
    </source>
</evidence>
<evidence type="ECO:0000256" key="1">
    <source>
        <dbReference type="ARBA" id="ARBA00004442"/>
    </source>
</evidence>
<dbReference type="GO" id="GO:0009279">
    <property type="term" value="C:cell outer membrane"/>
    <property type="evidence" value="ECO:0007669"/>
    <property type="project" value="UniProtKB-SubCell"/>
</dbReference>
<dbReference type="Gene3D" id="2.40.160.20">
    <property type="match status" value="1"/>
</dbReference>
<proteinExistence type="inferred from homology"/>
<accession>A0A175RRM9</accession>
<dbReference type="EMBL" id="LDQA01000020">
    <property type="protein sequence ID" value="KTR06101.1"/>
    <property type="molecule type" value="Genomic_DNA"/>
</dbReference>
<comment type="similarity">
    <text evidence="5">Belongs to the Omp25/RopB family.</text>
</comment>
<dbReference type="AlphaFoldDB" id="A0A175RRM9"/>
<evidence type="ECO:0000313" key="8">
    <source>
        <dbReference type="EMBL" id="KTQ85181.1"/>
    </source>
</evidence>